<dbReference type="InterPro" id="IPR007804">
    <property type="entry name" value="GvpG"/>
</dbReference>
<dbReference type="EMBL" id="CP151762">
    <property type="protein sequence ID" value="WZU64535.1"/>
    <property type="molecule type" value="Genomic_DNA"/>
</dbReference>
<gene>
    <name evidence="1" type="ORF">AABB28_04420</name>
</gene>
<accession>A0AAN0M405</accession>
<keyword evidence="2" id="KW-1185">Reference proteome</keyword>
<reference evidence="1 2" key="1">
    <citation type="submission" date="2024-04" db="EMBL/GenBank/DDBJ databases">
        <title>Phylogenomic analyses of a clade within the roseobacter group suggest taxonomic reassignments of species of the genera Aestuariivita, Citreicella, Loktanella, Nautella, Pelagibaca, Ruegeria, Thalassobius, Thiobacimonas and Tropicibacter, and the proposal o.</title>
        <authorList>
            <person name="Jeon C.O."/>
        </authorList>
    </citation>
    <scope>NUCLEOTIDE SEQUENCE [LARGE SCALE GENOMIC DNA]</scope>
    <source>
        <strain evidence="1 2">G8-12</strain>
    </source>
</reference>
<dbReference type="Pfam" id="PF05120">
    <property type="entry name" value="GvpG"/>
    <property type="match status" value="1"/>
</dbReference>
<name>A0AAN0M405_9RHOB</name>
<organism evidence="1 2">
    <name type="scientific">Yoonia algicola</name>
    <dbReference type="NCBI Taxonomy" id="3137368"/>
    <lineage>
        <taxon>Bacteria</taxon>
        <taxon>Pseudomonadati</taxon>
        <taxon>Pseudomonadota</taxon>
        <taxon>Alphaproteobacteria</taxon>
        <taxon>Rhodobacterales</taxon>
        <taxon>Paracoccaceae</taxon>
        <taxon>Yoonia</taxon>
    </lineage>
</organism>
<dbReference type="Proteomes" id="UP001451782">
    <property type="component" value="Chromosome"/>
</dbReference>
<protein>
    <submittedName>
        <fullName evidence="1">Gas vesicle protein GvpG</fullName>
    </submittedName>
</protein>
<evidence type="ECO:0000313" key="1">
    <source>
        <dbReference type="EMBL" id="WZU64535.1"/>
    </source>
</evidence>
<proteinExistence type="predicted"/>
<dbReference type="RefSeq" id="WP_342070899.1">
    <property type="nucleotide sequence ID" value="NZ_CP151762.1"/>
</dbReference>
<evidence type="ECO:0000313" key="2">
    <source>
        <dbReference type="Proteomes" id="UP001451782"/>
    </source>
</evidence>
<sequence>MGLLRTLLTLPIKGPVDGTLWVARKIEEAADKELNDPAALRKSLAALETQLLAGAITEEEYDEAETHLLLRIKGQT</sequence>
<dbReference type="AlphaFoldDB" id="A0AAN0M405"/>
<dbReference type="KEGG" id="yag:AABB28_04420"/>